<protein>
    <recommendedName>
        <fullName evidence="4">EfeO-type cupredoxin-like domain-containing protein</fullName>
    </recommendedName>
</protein>
<evidence type="ECO:0000313" key="3">
    <source>
        <dbReference type="Proteomes" id="UP000178911"/>
    </source>
</evidence>
<dbReference type="AlphaFoldDB" id="A0A1F8GJG9"/>
<evidence type="ECO:0000256" key="1">
    <source>
        <dbReference type="SAM" id="Phobius"/>
    </source>
</evidence>
<evidence type="ECO:0000313" key="2">
    <source>
        <dbReference type="EMBL" id="OGN24569.1"/>
    </source>
</evidence>
<keyword evidence="1" id="KW-0812">Transmembrane</keyword>
<accession>A0A1F8GJG9</accession>
<evidence type="ECO:0008006" key="4">
    <source>
        <dbReference type="Google" id="ProtNLM"/>
    </source>
</evidence>
<dbReference type="InterPro" id="IPR008972">
    <property type="entry name" value="Cupredoxin"/>
</dbReference>
<keyword evidence="1" id="KW-0472">Membrane</keyword>
<dbReference type="SUPFAM" id="SSF49503">
    <property type="entry name" value="Cupredoxins"/>
    <property type="match status" value="1"/>
</dbReference>
<dbReference type="EMBL" id="MGKJ01000010">
    <property type="protein sequence ID" value="OGN24569.1"/>
    <property type="molecule type" value="Genomic_DNA"/>
</dbReference>
<dbReference type="Proteomes" id="UP000178911">
    <property type="component" value="Unassembled WGS sequence"/>
</dbReference>
<reference evidence="2 3" key="1">
    <citation type="journal article" date="2016" name="Nat. Commun.">
        <title>Thousands of microbial genomes shed light on interconnected biogeochemical processes in an aquifer system.</title>
        <authorList>
            <person name="Anantharaman K."/>
            <person name="Brown C.T."/>
            <person name="Hug L.A."/>
            <person name="Sharon I."/>
            <person name="Castelle C.J."/>
            <person name="Probst A.J."/>
            <person name="Thomas B.C."/>
            <person name="Singh A."/>
            <person name="Wilkins M.J."/>
            <person name="Karaoz U."/>
            <person name="Brodie E.L."/>
            <person name="Williams K.H."/>
            <person name="Hubbard S.S."/>
            <person name="Banfield J.F."/>
        </authorList>
    </citation>
    <scope>NUCLEOTIDE SEQUENCE [LARGE SCALE GENOMIC DNA]</scope>
</reference>
<gene>
    <name evidence="2" type="ORF">A3A13_00625</name>
</gene>
<organism evidence="2 3">
    <name type="scientific">Candidatus Yanofskybacteria bacterium RIFCSPLOWO2_01_FULL_43_22</name>
    <dbReference type="NCBI Taxonomy" id="1802695"/>
    <lineage>
        <taxon>Bacteria</taxon>
        <taxon>Candidatus Yanofskyibacteriota</taxon>
    </lineage>
</organism>
<dbReference type="STRING" id="1802695.A3A13_00625"/>
<name>A0A1F8GJG9_9BACT</name>
<feature type="transmembrane region" description="Helical" evidence="1">
    <location>
        <begin position="31"/>
        <end position="50"/>
    </location>
</feature>
<proteinExistence type="predicted"/>
<dbReference type="Gene3D" id="2.60.40.420">
    <property type="entry name" value="Cupredoxins - blue copper proteins"/>
    <property type="match status" value="1"/>
</dbReference>
<sequence length="159" mass="17473">MVNFDPAEQNFEPELAVKKEKVSRILSNSGLPWLLIVLVLVLLVFSVSIFRQPVIPDTSGNIGSSVGPTPDARQPRVYSVSYKSGVFSPTNLRIHAGDTVRFKNEGIFPIRIVGDDLVGFDSIGDVPQGSFFAFTFAARGIFSYYNDKNSDESATIIVR</sequence>
<keyword evidence="1" id="KW-1133">Transmembrane helix</keyword>
<comment type="caution">
    <text evidence="2">The sequence shown here is derived from an EMBL/GenBank/DDBJ whole genome shotgun (WGS) entry which is preliminary data.</text>
</comment>